<proteinExistence type="predicted"/>
<dbReference type="Pfam" id="PF21986">
    <property type="entry name" value="AH_C"/>
    <property type="match status" value="1"/>
</dbReference>
<evidence type="ECO:0000259" key="1">
    <source>
        <dbReference type="Pfam" id="PF21986"/>
    </source>
</evidence>
<protein>
    <recommendedName>
        <fullName evidence="1">Allophanate hydrolase C-terminal domain-containing protein</fullName>
    </recommendedName>
</protein>
<evidence type="ECO:0000313" key="3">
    <source>
        <dbReference type="Proteomes" id="UP000616885"/>
    </source>
</evidence>
<dbReference type="InterPro" id="IPR053844">
    <property type="entry name" value="AH_C"/>
</dbReference>
<dbReference type="EMBL" id="JADCTT010000009">
    <property type="protein sequence ID" value="KAF9748477.1"/>
    <property type="molecule type" value="Genomic_DNA"/>
</dbReference>
<name>A0A8H7KD17_BIOOC</name>
<accession>A0A8H7KD17</accession>
<dbReference type="Gene3D" id="3.10.490.10">
    <property type="entry name" value="Gamma-glutamyl cyclotransferase-like"/>
    <property type="match status" value="1"/>
</dbReference>
<evidence type="ECO:0000313" key="2">
    <source>
        <dbReference type="EMBL" id="KAF9748477.1"/>
    </source>
</evidence>
<comment type="caution">
    <text evidence="2">The sequence shown here is derived from an EMBL/GenBank/DDBJ whole genome shotgun (WGS) entry which is preliminary data.</text>
</comment>
<reference evidence="2" key="1">
    <citation type="submission" date="2020-10" db="EMBL/GenBank/DDBJ databases">
        <title>High-Quality Genome Resource of Clonostachys rosea strain S41 by Oxford Nanopore Long-Read Sequencing.</title>
        <authorList>
            <person name="Wang H."/>
        </authorList>
    </citation>
    <scope>NUCLEOTIDE SEQUENCE</scope>
    <source>
        <strain evidence="2">S41</strain>
    </source>
</reference>
<feature type="domain" description="Allophanate hydrolase C-terminal" evidence="1">
    <location>
        <begin position="10"/>
        <end position="134"/>
    </location>
</feature>
<organism evidence="2 3">
    <name type="scientific">Bionectria ochroleuca</name>
    <name type="common">Gliocladium roseum</name>
    <dbReference type="NCBI Taxonomy" id="29856"/>
    <lineage>
        <taxon>Eukaryota</taxon>
        <taxon>Fungi</taxon>
        <taxon>Dikarya</taxon>
        <taxon>Ascomycota</taxon>
        <taxon>Pezizomycotina</taxon>
        <taxon>Sordariomycetes</taxon>
        <taxon>Hypocreomycetidae</taxon>
        <taxon>Hypocreales</taxon>
        <taxon>Bionectriaceae</taxon>
        <taxon>Clonostachys</taxon>
    </lineage>
</organism>
<gene>
    <name evidence="2" type="ORF">IM811_017982</name>
</gene>
<dbReference type="AlphaFoldDB" id="A0A8H7KD17"/>
<dbReference type="Proteomes" id="UP000616885">
    <property type="component" value="Unassembled WGS sequence"/>
</dbReference>
<sequence>MSLPIKDTISIAVVGAHLKGFPLHKDLTHRGAIFTTEAMTSPRYRLYTIESTSAPLKPGLERVCEDSEGASISLEIWDLPTAALASFMDTIPSPLGIGKIELLDGSWVHGFICEPIGLVDAVEITSFGGWKAYTKYLSEQQA</sequence>